<dbReference type="AlphaFoldDB" id="A0A4U9HZ36"/>
<gene>
    <name evidence="1" type="ORF">NCTC13032_03861</name>
</gene>
<sequence length="51" mass="5566">MRGKYKAAIALLLLIILLPLTLLLTLAQWVPTLAGIWLPAGTRIAFEKAHA</sequence>
<organism evidence="1 2">
    <name type="scientific">Leclercia adecarboxylata</name>
    <dbReference type="NCBI Taxonomy" id="83655"/>
    <lineage>
        <taxon>Bacteria</taxon>
        <taxon>Pseudomonadati</taxon>
        <taxon>Pseudomonadota</taxon>
        <taxon>Gammaproteobacteria</taxon>
        <taxon>Enterobacterales</taxon>
        <taxon>Enterobacteriaceae</taxon>
        <taxon>Leclercia</taxon>
    </lineage>
</organism>
<evidence type="ECO:0000313" key="2">
    <source>
        <dbReference type="Proteomes" id="UP000310719"/>
    </source>
</evidence>
<proteinExistence type="predicted"/>
<protein>
    <submittedName>
        <fullName evidence="1">Uncharacterized protein</fullName>
    </submittedName>
</protein>
<dbReference type="EMBL" id="LR590464">
    <property type="protein sequence ID" value="VTP68971.1"/>
    <property type="molecule type" value="Genomic_DNA"/>
</dbReference>
<evidence type="ECO:0000313" key="1">
    <source>
        <dbReference type="EMBL" id="VTP68971.1"/>
    </source>
</evidence>
<dbReference type="Proteomes" id="UP000310719">
    <property type="component" value="Chromosome"/>
</dbReference>
<reference evidence="1 2" key="1">
    <citation type="submission" date="2019-05" db="EMBL/GenBank/DDBJ databases">
        <authorList>
            <consortium name="Pathogen Informatics"/>
        </authorList>
    </citation>
    <scope>NUCLEOTIDE SEQUENCE [LARGE SCALE GENOMIC DNA]</scope>
    <source>
        <strain evidence="1 2">NCTC13032</strain>
    </source>
</reference>
<accession>A0A4U9HZ36</accession>
<name>A0A4U9HZ36_9ENTR</name>